<keyword evidence="2" id="KW-1185">Reference proteome</keyword>
<proteinExistence type="predicted"/>
<dbReference type="EMBL" id="CAJJDN010000014">
    <property type="protein sequence ID" value="CAD8060696.1"/>
    <property type="molecule type" value="Genomic_DNA"/>
</dbReference>
<protein>
    <submittedName>
        <fullName evidence="1">Uncharacterized protein</fullName>
    </submittedName>
</protein>
<reference evidence="1" key="1">
    <citation type="submission" date="2021-01" db="EMBL/GenBank/DDBJ databases">
        <authorList>
            <consortium name="Genoscope - CEA"/>
            <person name="William W."/>
        </authorList>
    </citation>
    <scope>NUCLEOTIDE SEQUENCE</scope>
</reference>
<gene>
    <name evidence="1" type="ORF">PSON_ATCC_30995.1.T0140414</name>
</gene>
<organism evidence="1 2">
    <name type="scientific">Paramecium sonneborni</name>
    <dbReference type="NCBI Taxonomy" id="65129"/>
    <lineage>
        <taxon>Eukaryota</taxon>
        <taxon>Sar</taxon>
        <taxon>Alveolata</taxon>
        <taxon>Ciliophora</taxon>
        <taxon>Intramacronucleata</taxon>
        <taxon>Oligohymenophorea</taxon>
        <taxon>Peniculida</taxon>
        <taxon>Parameciidae</taxon>
        <taxon>Paramecium</taxon>
    </lineage>
</organism>
<dbReference type="Proteomes" id="UP000692954">
    <property type="component" value="Unassembled WGS sequence"/>
</dbReference>
<comment type="caution">
    <text evidence="1">The sequence shown here is derived from an EMBL/GenBank/DDBJ whole genome shotgun (WGS) entry which is preliminary data.</text>
</comment>
<accession>A0A8S1L7C7</accession>
<name>A0A8S1L7C7_9CILI</name>
<dbReference type="AlphaFoldDB" id="A0A8S1L7C7"/>
<dbReference type="OrthoDB" id="284727at2759"/>
<evidence type="ECO:0000313" key="1">
    <source>
        <dbReference type="EMBL" id="CAD8060696.1"/>
    </source>
</evidence>
<sequence length="172" mass="20800">MFNTIYQYILDYHKEITYIDTNSQIEYLLIKEIPKNAQLCRIKQIEIEYNKLSFNEAFKQYLSPQISMHVIFDQILSDNFIQKYKEENTLEELMKLKILQQQLRNLCFLQSCLIKIVVCTQYCTRANNQIIHILKKMIQLIKNFGEVKNLKSRYLVFEMQICWSQISYSRMI</sequence>
<evidence type="ECO:0000313" key="2">
    <source>
        <dbReference type="Proteomes" id="UP000692954"/>
    </source>
</evidence>